<dbReference type="Proteomes" id="UP000192505">
    <property type="component" value="Unassembled WGS sequence"/>
</dbReference>
<protein>
    <recommendedName>
        <fullName evidence="1">Ppx/GppA phosphatase N-terminal domain-containing protein</fullName>
    </recommendedName>
</protein>
<evidence type="ECO:0000313" key="2">
    <source>
        <dbReference type="EMBL" id="OQW89276.1"/>
    </source>
</evidence>
<name>A0A1W9KXC8_9BURK</name>
<dbReference type="EMBL" id="MTEI01000002">
    <property type="protein sequence ID" value="OQW89276.1"/>
    <property type="molecule type" value="Genomic_DNA"/>
</dbReference>
<dbReference type="Gene3D" id="3.30.420.40">
    <property type="match status" value="1"/>
</dbReference>
<sequence length="317" mass="34106">MLATVKKITTTNMQDGTRLAAVDLGSNSFRLEIGHAAAGQFCRTDYLKETVRLGNGLDHQSRLTPQAMQKGWDCLGRFGERLCAFAPQAVSAVATQTLREAHNRDDFLSHASTLLGFPIQTISGDEEARLIYQGVVQALPDAPERRLVIDIGGRSTELIVGNGRCAQQMASYPVGSVIWSMLYFPDGDLRADAFDLAEQAARAALAPAMAFCAPHQWDVAYGSAGTVNAVVDVLEAAGWPPGHVSQEGLDWLLDKLLLAQRAGPLGMMGLREDRKAIIGGGLSVLRALFGLLGLTRLEQSLGGLRHGLLMDLMRNPA</sequence>
<dbReference type="PANTHER" id="PTHR30005">
    <property type="entry name" value="EXOPOLYPHOSPHATASE"/>
    <property type="match status" value="1"/>
</dbReference>
<dbReference type="FunFam" id="3.30.420.40:FF:000023">
    <property type="entry name" value="Guanosine-5'-triphosphate,3'-diphosphate pyrophosphatase"/>
    <property type="match status" value="1"/>
</dbReference>
<dbReference type="PANTHER" id="PTHR30005:SF0">
    <property type="entry name" value="RETROGRADE REGULATION PROTEIN 2"/>
    <property type="match status" value="1"/>
</dbReference>
<gene>
    <name evidence="2" type="ORF">BWK72_04855</name>
</gene>
<accession>A0A1W9KXC8</accession>
<proteinExistence type="predicted"/>
<dbReference type="Pfam" id="PF02541">
    <property type="entry name" value="Ppx-GppA"/>
    <property type="match status" value="1"/>
</dbReference>
<dbReference type="InterPro" id="IPR050273">
    <property type="entry name" value="GppA/Ppx_hydrolase"/>
</dbReference>
<dbReference type="GO" id="GO:0016462">
    <property type="term" value="F:pyrophosphatase activity"/>
    <property type="evidence" value="ECO:0007669"/>
    <property type="project" value="TreeGrafter"/>
</dbReference>
<reference evidence="2 3" key="1">
    <citation type="submission" date="2017-01" db="EMBL/GenBank/DDBJ databases">
        <title>Novel large sulfur bacteria in the metagenomes of groundwater-fed chemosynthetic microbial mats in the Lake Huron basin.</title>
        <authorList>
            <person name="Sharrar A.M."/>
            <person name="Flood B.E."/>
            <person name="Bailey J.V."/>
            <person name="Jones D.S."/>
            <person name="Biddanda B."/>
            <person name="Ruberg S.A."/>
            <person name="Marcus D.N."/>
            <person name="Dick G.J."/>
        </authorList>
    </citation>
    <scope>NUCLEOTIDE SEQUENCE [LARGE SCALE GENOMIC DNA]</scope>
    <source>
        <strain evidence="2">A7</strain>
    </source>
</reference>
<dbReference type="CDD" id="cd24053">
    <property type="entry name" value="ASKHA_NBD_EcPPX-GppA-like"/>
    <property type="match status" value="1"/>
</dbReference>
<feature type="domain" description="Ppx/GppA phosphatase N-terminal" evidence="1">
    <location>
        <begin position="47"/>
        <end position="314"/>
    </location>
</feature>
<dbReference type="SUPFAM" id="SSF53067">
    <property type="entry name" value="Actin-like ATPase domain"/>
    <property type="match status" value="2"/>
</dbReference>
<comment type="caution">
    <text evidence="2">The sequence shown here is derived from an EMBL/GenBank/DDBJ whole genome shotgun (WGS) entry which is preliminary data.</text>
</comment>
<dbReference type="InterPro" id="IPR003695">
    <property type="entry name" value="Ppx_GppA_N"/>
</dbReference>
<evidence type="ECO:0000259" key="1">
    <source>
        <dbReference type="Pfam" id="PF02541"/>
    </source>
</evidence>
<dbReference type="Gene3D" id="3.30.420.150">
    <property type="entry name" value="Exopolyphosphatase. Domain 2"/>
    <property type="match status" value="1"/>
</dbReference>
<dbReference type="AlphaFoldDB" id="A0A1W9KXC8"/>
<evidence type="ECO:0000313" key="3">
    <source>
        <dbReference type="Proteomes" id="UP000192505"/>
    </source>
</evidence>
<dbReference type="InterPro" id="IPR043129">
    <property type="entry name" value="ATPase_NBD"/>
</dbReference>
<organism evidence="2 3">
    <name type="scientific">Rhodoferax ferrireducens</name>
    <dbReference type="NCBI Taxonomy" id="192843"/>
    <lineage>
        <taxon>Bacteria</taxon>
        <taxon>Pseudomonadati</taxon>
        <taxon>Pseudomonadota</taxon>
        <taxon>Betaproteobacteria</taxon>
        <taxon>Burkholderiales</taxon>
        <taxon>Comamonadaceae</taxon>
        <taxon>Rhodoferax</taxon>
    </lineage>
</organism>